<evidence type="ECO:0000256" key="1">
    <source>
        <dbReference type="SAM" id="SignalP"/>
    </source>
</evidence>
<organism evidence="2 3">
    <name type="scientific">Dreissena polymorpha</name>
    <name type="common">Zebra mussel</name>
    <name type="synonym">Mytilus polymorpha</name>
    <dbReference type="NCBI Taxonomy" id="45954"/>
    <lineage>
        <taxon>Eukaryota</taxon>
        <taxon>Metazoa</taxon>
        <taxon>Spiralia</taxon>
        <taxon>Lophotrochozoa</taxon>
        <taxon>Mollusca</taxon>
        <taxon>Bivalvia</taxon>
        <taxon>Autobranchia</taxon>
        <taxon>Heteroconchia</taxon>
        <taxon>Euheterodonta</taxon>
        <taxon>Imparidentia</taxon>
        <taxon>Neoheterodontei</taxon>
        <taxon>Myida</taxon>
        <taxon>Dreissenoidea</taxon>
        <taxon>Dreissenidae</taxon>
        <taxon>Dreissena</taxon>
    </lineage>
</organism>
<dbReference type="AlphaFoldDB" id="A0A9D4MRU8"/>
<sequence>MEEHVRLLLLMLMTMVVRSLKVPDLSHDDAQPHKPTNAAVFGNSVVVNDDTIIHNNKKQLKTDIVNAYEHVNLDDISPQSPNLN</sequence>
<keyword evidence="3" id="KW-1185">Reference proteome</keyword>
<accession>A0A9D4MRU8</accession>
<feature type="signal peptide" evidence="1">
    <location>
        <begin position="1"/>
        <end position="19"/>
    </location>
</feature>
<protein>
    <submittedName>
        <fullName evidence="2">Uncharacterized protein</fullName>
    </submittedName>
</protein>
<comment type="caution">
    <text evidence="2">The sequence shown here is derived from an EMBL/GenBank/DDBJ whole genome shotgun (WGS) entry which is preliminary data.</text>
</comment>
<evidence type="ECO:0000313" key="2">
    <source>
        <dbReference type="EMBL" id="KAH3881333.1"/>
    </source>
</evidence>
<evidence type="ECO:0000313" key="3">
    <source>
        <dbReference type="Proteomes" id="UP000828390"/>
    </source>
</evidence>
<dbReference type="Proteomes" id="UP000828390">
    <property type="component" value="Unassembled WGS sequence"/>
</dbReference>
<keyword evidence="1" id="KW-0732">Signal</keyword>
<proteinExistence type="predicted"/>
<dbReference type="EMBL" id="JAIWYP010000001">
    <property type="protein sequence ID" value="KAH3881333.1"/>
    <property type="molecule type" value="Genomic_DNA"/>
</dbReference>
<reference evidence="2" key="2">
    <citation type="submission" date="2020-11" db="EMBL/GenBank/DDBJ databases">
        <authorList>
            <person name="McCartney M.A."/>
            <person name="Auch B."/>
            <person name="Kono T."/>
            <person name="Mallez S."/>
            <person name="Becker A."/>
            <person name="Gohl D.M."/>
            <person name="Silverstein K.A.T."/>
            <person name="Koren S."/>
            <person name="Bechman K.B."/>
            <person name="Herman A."/>
            <person name="Abrahante J.E."/>
            <person name="Garbe J."/>
        </authorList>
    </citation>
    <scope>NUCLEOTIDE SEQUENCE</scope>
    <source>
        <strain evidence="2">Duluth1</strain>
        <tissue evidence="2">Whole animal</tissue>
    </source>
</reference>
<feature type="chain" id="PRO_5038493310" evidence="1">
    <location>
        <begin position="20"/>
        <end position="84"/>
    </location>
</feature>
<gene>
    <name evidence="2" type="ORF">DPMN_005258</name>
</gene>
<name>A0A9D4MRU8_DREPO</name>
<reference evidence="2" key="1">
    <citation type="journal article" date="2019" name="bioRxiv">
        <title>The Genome of the Zebra Mussel, Dreissena polymorpha: A Resource for Invasive Species Research.</title>
        <authorList>
            <person name="McCartney M.A."/>
            <person name="Auch B."/>
            <person name="Kono T."/>
            <person name="Mallez S."/>
            <person name="Zhang Y."/>
            <person name="Obille A."/>
            <person name="Becker A."/>
            <person name="Abrahante J.E."/>
            <person name="Garbe J."/>
            <person name="Badalamenti J.P."/>
            <person name="Herman A."/>
            <person name="Mangelson H."/>
            <person name="Liachko I."/>
            <person name="Sullivan S."/>
            <person name="Sone E.D."/>
            <person name="Koren S."/>
            <person name="Silverstein K.A.T."/>
            <person name="Beckman K.B."/>
            <person name="Gohl D.M."/>
        </authorList>
    </citation>
    <scope>NUCLEOTIDE SEQUENCE</scope>
    <source>
        <strain evidence="2">Duluth1</strain>
        <tissue evidence="2">Whole animal</tissue>
    </source>
</reference>